<dbReference type="PANTHER" id="PTHR43371:SF1">
    <property type="entry name" value="RIBONUCLEOSIDE-DIPHOSPHATE REDUCTASE"/>
    <property type="match status" value="1"/>
</dbReference>
<dbReference type="Gene3D" id="3.20.70.20">
    <property type="match status" value="1"/>
</dbReference>
<evidence type="ECO:0000256" key="1">
    <source>
        <dbReference type="ARBA" id="ARBA00001922"/>
    </source>
</evidence>
<reference evidence="15" key="1">
    <citation type="journal article" date="2019" name="Int. J. Syst. Evol. Microbiol.">
        <title>The Global Catalogue of Microorganisms (GCM) 10K type strain sequencing project: providing services to taxonomists for standard genome sequencing and annotation.</title>
        <authorList>
            <consortium name="The Broad Institute Genomics Platform"/>
            <consortium name="The Broad Institute Genome Sequencing Center for Infectious Disease"/>
            <person name="Wu L."/>
            <person name="Ma J."/>
        </authorList>
    </citation>
    <scope>NUCLEOTIDE SEQUENCE [LARGE SCALE GENOMIC DNA]</scope>
    <source>
        <strain evidence="15">KCTC 19812</strain>
    </source>
</reference>
<organism evidence="14 15">
    <name type="scientific">Shivajiella indica</name>
    <dbReference type="NCBI Taxonomy" id="872115"/>
    <lineage>
        <taxon>Bacteria</taxon>
        <taxon>Pseudomonadati</taxon>
        <taxon>Bacteroidota</taxon>
        <taxon>Cytophagia</taxon>
        <taxon>Cytophagales</taxon>
        <taxon>Cyclobacteriaceae</taxon>
        <taxon>Shivajiella</taxon>
    </lineage>
</organism>
<dbReference type="InterPro" id="IPR050862">
    <property type="entry name" value="RdRp_reductase_class-2"/>
</dbReference>
<evidence type="ECO:0000256" key="4">
    <source>
        <dbReference type="ARBA" id="ARBA00022634"/>
    </source>
</evidence>
<protein>
    <recommendedName>
        <fullName evidence="11">Vitamin B12-dependent ribonucleotide reductase</fullName>
        <ecNumber evidence="11">1.17.4.1</ecNumber>
    </recommendedName>
</protein>
<dbReference type="PRINTS" id="PR01183">
    <property type="entry name" value="RIBORDTASEM1"/>
</dbReference>
<dbReference type="GO" id="GO:0004748">
    <property type="term" value="F:ribonucleoside-diphosphate reductase activity, thioredoxin disulfide as acceptor"/>
    <property type="evidence" value="ECO:0007669"/>
    <property type="project" value="UniProtKB-EC"/>
</dbReference>
<keyword evidence="3 11" id="KW-0846">Cobalamin</keyword>
<dbReference type="InterPro" id="IPR000788">
    <property type="entry name" value="RNR_lg_C"/>
</dbReference>
<keyword evidence="7" id="KW-0215">Deoxyribonucleotide synthesis</keyword>
<evidence type="ECO:0000256" key="11">
    <source>
        <dbReference type="RuleBase" id="RU364064"/>
    </source>
</evidence>
<feature type="domain" description="Ribonucleotide reductase large subunit C-terminal" evidence="13">
    <location>
        <begin position="87"/>
        <end position="400"/>
    </location>
</feature>
<dbReference type="SUPFAM" id="SSF51998">
    <property type="entry name" value="PFL-like glycyl radical enzymes"/>
    <property type="match status" value="1"/>
</dbReference>
<name>A0ABW5B9X1_9BACT</name>
<evidence type="ECO:0000256" key="2">
    <source>
        <dbReference type="ARBA" id="ARBA00007405"/>
    </source>
</evidence>
<dbReference type="EC" id="1.17.4.1" evidence="11"/>
<evidence type="ECO:0000256" key="9">
    <source>
        <dbReference type="ARBA" id="ARBA00023285"/>
    </source>
</evidence>
<keyword evidence="5 11" id="KW-0547">Nucleotide-binding</keyword>
<evidence type="ECO:0000313" key="14">
    <source>
        <dbReference type="EMBL" id="MFD2202011.1"/>
    </source>
</evidence>
<evidence type="ECO:0000256" key="8">
    <source>
        <dbReference type="ARBA" id="ARBA00023157"/>
    </source>
</evidence>
<evidence type="ECO:0000313" key="15">
    <source>
        <dbReference type="Proteomes" id="UP001597414"/>
    </source>
</evidence>
<evidence type="ECO:0000259" key="12">
    <source>
        <dbReference type="Pfam" id="PF00317"/>
    </source>
</evidence>
<evidence type="ECO:0000256" key="5">
    <source>
        <dbReference type="ARBA" id="ARBA00022741"/>
    </source>
</evidence>
<gene>
    <name evidence="14" type="ORF">ACFSKV_10555</name>
</gene>
<proteinExistence type="inferred from homology"/>
<sequence>MGNLSENALRILQERYLLKDKNGGLKESPKEMFHRVARSVAKAESKWAGIESQTKWEKKFFDLMSNLIFLPNSPTLMNAGTPYSQLSACFVLPVKDSLSGIFETLKTAALVHQKGGGTGFNFSHLRPAGDRLSHHGGSASGPVSFIKLFDFATEQVKQGGKRRGANMGILNVNHPDILEFVRLRVNGKPLQNFNLSVGITHAFMEAVEKDADWELIHPNSGSAIRKLKARLIWDAIVQGAWESGNPGIVFLDTINESNPMISMGAIEATNPCGEVPLLDFEACNLGSINLSKFVKGTSLDWDFLRETVHTAVRFLDNVIEVNKYPDIKIKKATIANRKIGLGVMGWAEMLIQLSIPYDSEEAVELAKKVMGFVQEESSLASSRLGEERGNFENWESSIYSPNQVMRNATRISIAPTGTISILADTSSSIEPLFALAYQRRKVLDGQNLTSINELFIKKLKEEGLFSQEILDQTMTNGSCSKVENLPEKFRSIFKTALEIDPIWHLKHQIAFQQFTDNAVSKTVNLPNSARPEDIAEIYQLAWKWKAKGITVFRNDTRREQVLYKGIKAICK</sequence>
<dbReference type="NCBIfam" id="TIGR02504">
    <property type="entry name" value="NrdJ_Z"/>
    <property type="match status" value="1"/>
</dbReference>
<feature type="domain" description="Ribonucleotide reductase large subunit N-terminal" evidence="12">
    <location>
        <begin position="4"/>
        <end position="83"/>
    </location>
</feature>
<dbReference type="Proteomes" id="UP001597414">
    <property type="component" value="Unassembled WGS sequence"/>
</dbReference>
<dbReference type="InterPro" id="IPR008926">
    <property type="entry name" value="RNR_R1-su_N"/>
</dbReference>
<comment type="similarity">
    <text evidence="2 11">Belongs to the ribonucleoside diphosphate reductase class-2 family.</text>
</comment>
<evidence type="ECO:0000256" key="10">
    <source>
        <dbReference type="ARBA" id="ARBA00047754"/>
    </source>
</evidence>
<comment type="catalytic activity">
    <reaction evidence="10 11">
        <text>a 2'-deoxyribonucleoside 5'-diphosphate + [thioredoxin]-disulfide + H2O = a ribonucleoside 5'-diphosphate + [thioredoxin]-dithiol</text>
        <dbReference type="Rhea" id="RHEA:23252"/>
        <dbReference type="Rhea" id="RHEA-COMP:10698"/>
        <dbReference type="Rhea" id="RHEA-COMP:10700"/>
        <dbReference type="ChEBI" id="CHEBI:15377"/>
        <dbReference type="ChEBI" id="CHEBI:29950"/>
        <dbReference type="ChEBI" id="CHEBI:50058"/>
        <dbReference type="ChEBI" id="CHEBI:57930"/>
        <dbReference type="ChEBI" id="CHEBI:73316"/>
        <dbReference type="EC" id="1.17.4.1"/>
    </reaction>
</comment>
<dbReference type="SUPFAM" id="SSF48168">
    <property type="entry name" value="R1 subunit of ribonucleotide reductase, N-terminal domain"/>
    <property type="match status" value="1"/>
</dbReference>
<keyword evidence="8" id="KW-1015">Disulfide bond</keyword>
<feature type="domain" description="Ribonucleotide reductase large subunit C-terminal" evidence="13">
    <location>
        <begin position="405"/>
        <end position="551"/>
    </location>
</feature>
<keyword evidence="15" id="KW-1185">Reference proteome</keyword>
<keyword evidence="4 11" id="KW-0237">DNA synthesis</keyword>
<dbReference type="Pfam" id="PF02867">
    <property type="entry name" value="Ribonuc_red_lgC"/>
    <property type="match status" value="2"/>
</dbReference>
<evidence type="ECO:0000256" key="7">
    <source>
        <dbReference type="ARBA" id="ARBA00023116"/>
    </source>
</evidence>
<dbReference type="CDD" id="cd02888">
    <property type="entry name" value="RNR_II_dimer"/>
    <property type="match status" value="1"/>
</dbReference>
<dbReference type="EMBL" id="JBHUIV010000016">
    <property type="protein sequence ID" value="MFD2202011.1"/>
    <property type="molecule type" value="Genomic_DNA"/>
</dbReference>
<comment type="function">
    <text evidence="11">Catalyzes the reduction of ribonucleotides to deoxyribonucleotides. May function to provide a pool of deoxyribonucleotide precursors for DNA repair during oxygen limitation and/or for immediate growth after restoration of oxygen.</text>
</comment>
<keyword evidence="9 11" id="KW-0170">Cobalt</keyword>
<comment type="caution">
    <text evidence="14">The sequence shown here is derived from an EMBL/GenBank/DDBJ whole genome shotgun (WGS) entry which is preliminary data.</text>
</comment>
<evidence type="ECO:0000256" key="3">
    <source>
        <dbReference type="ARBA" id="ARBA00022628"/>
    </source>
</evidence>
<comment type="cofactor">
    <cofactor evidence="1 11">
        <name>adenosylcob(III)alamin</name>
        <dbReference type="ChEBI" id="CHEBI:18408"/>
    </cofactor>
</comment>
<evidence type="ECO:0000256" key="6">
    <source>
        <dbReference type="ARBA" id="ARBA00023002"/>
    </source>
</evidence>
<dbReference type="PANTHER" id="PTHR43371">
    <property type="entry name" value="VITAMIN B12-DEPENDENT RIBONUCLEOTIDE REDUCTASE"/>
    <property type="match status" value="1"/>
</dbReference>
<dbReference type="InterPro" id="IPR013344">
    <property type="entry name" value="RNR_NrdJ/NrdZ"/>
</dbReference>
<evidence type="ECO:0000259" key="13">
    <source>
        <dbReference type="Pfam" id="PF02867"/>
    </source>
</evidence>
<keyword evidence="6 11" id="KW-0560">Oxidoreductase</keyword>
<dbReference type="RefSeq" id="WP_380802322.1">
    <property type="nucleotide sequence ID" value="NZ_JBHUIV010000016.1"/>
</dbReference>
<dbReference type="InterPro" id="IPR013509">
    <property type="entry name" value="RNR_lsu_N"/>
</dbReference>
<dbReference type="Pfam" id="PF00317">
    <property type="entry name" value="Ribonuc_red_lgN"/>
    <property type="match status" value="1"/>
</dbReference>
<accession>A0ABW5B9X1</accession>